<organism evidence="1 2">
    <name type="scientific">Acetobacter indonesiensis</name>
    <dbReference type="NCBI Taxonomy" id="104101"/>
    <lineage>
        <taxon>Bacteria</taxon>
        <taxon>Pseudomonadati</taxon>
        <taxon>Pseudomonadota</taxon>
        <taxon>Alphaproteobacteria</taxon>
        <taxon>Acetobacterales</taxon>
        <taxon>Acetobacteraceae</taxon>
        <taxon>Acetobacter</taxon>
    </lineage>
</organism>
<dbReference type="InterPro" id="IPR010982">
    <property type="entry name" value="Lambda_DNA-bd_dom_sf"/>
</dbReference>
<dbReference type="SUPFAM" id="SSF47413">
    <property type="entry name" value="lambda repressor-like DNA-binding domains"/>
    <property type="match status" value="1"/>
</dbReference>
<dbReference type="Proteomes" id="UP000194641">
    <property type="component" value="Unassembled WGS sequence"/>
</dbReference>
<dbReference type="Pfam" id="PF15943">
    <property type="entry name" value="YdaS_toxin"/>
    <property type="match status" value="1"/>
</dbReference>
<dbReference type="Gene3D" id="1.10.260.40">
    <property type="entry name" value="lambda repressor-like DNA-binding domains"/>
    <property type="match status" value="1"/>
</dbReference>
<sequence>MEPKELISRVGGPTVIARELGLRHSTPLLWKRIPPHHCPAIEVAFGIPREELRPDLFKRPTPAREGV</sequence>
<dbReference type="GO" id="GO:0003677">
    <property type="term" value="F:DNA binding"/>
    <property type="evidence" value="ECO:0007669"/>
    <property type="project" value="InterPro"/>
</dbReference>
<evidence type="ECO:0000313" key="2">
    <source>
        <dbReference type="Proteomes" id="UP000194641"/>
    </source>
</evidence>
<reference evidence="2" key="1">
    <citation type="submission" date="2014-06" db="EMBL/GenBank/DDBJ databases">
        <authorList>
            <person name="Winans N.J."/>
            <person name="Newell P.D."/>
            <person name="Douglas A.E."/>
        </authorList>
    </citation>
    <scope>NUCLEOTIDE SEQUENCE [LARGE SCALE GENOMIC DNA]</scope>
</reference>
<evidence type="ECO:0000313" key="1">
    <source>
        <dbReference type="EMBL" id="OUI90754.1"/>
    </source>
</evidence>
<comment type="caution">
    <text evidence="1">The sequence shown here is derived from an EMBL/GenBank/DDBJ whole genome shotgun (WGS) entry which is preliminary data.</text>
</comment>
<dbReference type="EMBL" id="JOPA01000049">
    <property type="protein sequence ID" value="OUI90754.1"/>
    <property type="molecule type" value="Genomic_DNA"/>
</dbReference>
<dbReference type="RefSeq" id="WP_086660025.1">
    <property type="nucleotide sequence ID" value="NZ_JBJJWX010000023.1"/>
</dbReference>
<name>A0A252AM68_9PROT</name>
<protein>
    <recommendedName>
        <fullName evidence="3">CI repressor</fullName>
    </recommendedName>
</protein>
<evidence type="ECO:0008006" key="3">
    <source>
        <dbReference type="Google" id="ProtNLM"/>
    </source>
</evidence>
<accession>A0A252AM68</accession>
<proteinExistence type="predicted"/>
<dbReference type="AlphaFoldDB" id="A0A252AM68"/>
<gene>
    <name evidence="1" type="ORF">HK17_13475</name>
</gene>
<dbReference type="InterPro" id="IPR031856">
    <property type="entry name" value="YdaS_toxin-like"/>
</dbReference>